<dbReference type="Pfam" id="PF01431">
    <property type="entry name" value="Peptidase_M13"/>
    <property type="match status" value="1"/>
</dbReference>
<dbReference type="GO" id="GO:0005886">
    <property type="term" value="C:plasma membrane"/>
    <property type="evidence" value="ECO:0007669"/>
    <property type="project" value="TreeGrafter"/>
</dbReference>
<dbReference type="InterPro" id="IPR008753">
    <property type="entry name" value="Peptidase_M13_N"/>
</dbReference>
<dbReference type="InterPro" id="IPR042089">
    <property type="entry name" value="Peptidase_M13_dom_2"/>
</dbReference>
<evidence type="ECO:0000256" key="2">
    <source>
        <dbReference type="ARBA" id="ARBA00007357"/>
    </source>
</evidence>
<name>A0AAF5DCR9_STRER</name>
<evidence type="ECO:0000256" key="3">
    <source>
        <dbReference type="ARBA" id="ARBA00022670"/>
    </source>
</evidence>
<organism evidence="11 12">
    <name type="scientific">Strongyloides stercoralis</name>
    <name type="common">Threadworm</name>
    <dbReference type="NCBI Taxonomy" id="6248"/>
    <lineage>
        <taxon>Eukaryota</taxon>
        <taxon>Metazoa</taxon>
        <taxon>Ecdysozoa</taxon>
        <taxon>Nematoda</taxon>
        <taxon>Chromadorea</taxon>
        <taxon>Rhabditida</taxon>
        <taxon>Tylenchina</taxon>
        <taxon>Panagrolaimomorpha</taxon>
        <taxon>Strongyloidoidea</taxon>
        <taxon>Strongyloididae</taxon>
        <taxon>Strongyloides</taxon>
    </lineage>
</organism>
<dbReference type="PANTHER" id="PTHR11733:SF167">
    <property type="entry name" value="FI17812P1-RELATED"/>
    <property type="match status" value="1"/>
</dbReference>
<evidence type="ECO:0000313" key="12">
    <source>
        <dbReference type="WBParaSite" id="TCONS_00010133.p1"/>
    </source>
</evidence>
<feature type="signal peptide" evidence="8">
    <location>
        <begin position="1"/>
        <end position="21"/>
    </location>
</feature>
<keyword evidence="3" id="KW-0645">Protease</keyword>
<dbReference type="GO" id="GO:0046872">
    <property type="term" value="F:metal ion binding"/>
    <property type="evidence" value="ECO:0007669"/>
    <property type="project" value="UniProtKB-KW"/>
</dbReference>
<dbReference type="GO" id="GO:0016485">
    <property type="term" value="P:protein processing"/>
    <property type="evidence" value="ECO:0007669"/>
    <property type="project" value="TreeGrafter"/>
</dbReference>
<dbReference type="PRINTS" id="PR00786">
    <property type="entry name" value="NEPRILYSIN"/>
</dbReference>
<dbReference type="WBParaSite" id="TCONS_00010133.p1">
    <property type="protein sequence ID" value="TCONS_00010133.p1"/>
    <property type="gene ID" value="XLOC_007828"/>
</dbReference>
<dbReference type="GO" id="GO:0004222">
    <property type="term" value="F:metalloendopeptidase activity"/>
    <property type="evidence" value="ECO:0007669"/>
    <property type="project" value="InterPro"/>
</dbReference>
<feature type="chain" id="PRO_5042067732" evidence="8">
    <location>
        <begin position="22"/>
        <end position="779"/>
    </location>
</feature>
<evidence type="ECO:0000256" key="6">
    <source>
        <dbReference type="ARBA" id="ARBA00022833"/>
    </source>
</evidence>
<keyword evidence="5" id="KW-0378">Hydrolase</keyword>
<comment type="cofactor">
    <cofactor evidence="1">
        <name>Zn(2+)</name>
        <dbReference type="ChEBI" id="CHEBI:29105"/>
    </cofactor>
</comment>
<keyword evidence="8" id="KW-0732">Signal</keyword>
<dbReference type="CDD" id="cd08662">
    <property type="entry name" value="M13"/>
    <property type="match status" value="1"/>
</dbReference>
<comment type="similarity">
    <text evidence="2">Belongs to the peptidase M13 family.</text>
</comment>
<feature type="domain" description="Peptidase M13 C-terminal" evidence="9">
    <location>
        <begin position="571"/>
        <end position="778"/>
    </location>
</feature>
<evidence type="ECO:0000259" key="9">
    <source>
        <dbReference type="Pfam" id="PF01431"/>
    </source>
</evidence>
<keyword evidence="6" id="KW-0862">Zinc</keyword>
<keyword evidence="11" id="KW-1185">Reference proteome</keyword>
<dbReference type="Pfam" id="PF05649">
    <property type="entry name" value="Peptidase_M13_N"/>
    <property type="match status" value="1"/>
</dbReference>
<evidence type="ECO:0000259" key="10">
    <source>
        <dbReference type="Pfam" id="PF05649"/>
    </source>
</evidence>
<evidence type="ECO:0000256" key="4">
    <source>
        <dbReference type="ARBA" id="ARBA00022723"/>
    </source>
</evidence>
<keyword evidence="4" id="KW-0479">Metal-binding</keyword>
<keyword evidence="7" id="KW-0482">Metalloprotease</keyword>
<dbReference type="PROSITE" id="PS51885">
    <property type="entry name" value="NEPRILYSIN"/>
    <property type="match status" value="1"/>
</dbReference>
<evidence type="ECO:0000256" key="1">
    <source>
        <dbReference type="ARBA" id="ARBA00001947"/>
    </source>
</evidence>
<protein>
    <submittedName>
        <fullName evidence="12">Peptidase M13 C-terminal domain-containing protein</fullName>
    </submittedName>
</protein>
<dbReference type="AlphaFoldDB" id="A0AAF5DCR9"/>
<sequence length="779" mass="90712">MLLPSNINLFILLFVIWPTNGGLLNRDVLPINEIDSKAIYDLKNFTIKIPEITFNNGKFIFNGVDISVDKVEGSDDNLINTFQGILPFFGNTEVTTDQVTANQKISIPELVSSINQSISPCDDFYDHVCSGWIKNHHIPEHDLAYTKFTDIQYIIYQQLIDIIQEAPHINNGIGQMIYTLYNKCLDPNEKNRYGTSYVMYKVQELRSRRFRFLTDFMIYFHPKTTFFSMSVIPDPYNSSVNSIYIATPEPGIHYSHFIDEDEKNMLIEYRKYLRKFLELLVESDPYRKVFKEGPAEIDRRLESILIYENKLAILANLSSADSHSDNISELIRKVTLKELQSLLPSVNWQRFFENILSQKVLDKIDLSSVSIYIDKKDYLQQMDAFLHKISKNTINDLLEWFIIQSYQYTLDERFEQLSLQFNSIYLGVKKKQPKKLECLQTTLHVFTNYIDSLYVTKHFNMNIKSNVERMVKNILAAFADTITTTDWMDNETKKNALKKADKMIINVGYSKIIFNKTKMEEDYSSLYFNNENMLPDIIDKINKWKSSLGLEKLIKINERNSNTLPSYVSDAYYLPSENTIGILAGALQNSSYNDAFPIPFNYGAIGSIIGHEITHGFDDTGSQYDELGNFKNWWDKSSKEKFLKKKNCFVDMYDKIYVDEVGEYLDGYNTQGENIADDGGIRIAYKAMKKVLQSEDYSSRKTVEGLEGYSDDQLFFLNYAFSWCSVESKDSIKYRIREDEHTIPKYRVNTILRNNVEFRNAFNCHKPDYMVSEEICRIF</sequence>
<evidence type="ECO:0000256" key="7">
    <source>
        <dbReference type="ARBA" id="ARBA00023049"/>
    </source>
</evidence>
<feature type="domain" description="Peptidase M13 N-terminal" evidence="10">
    <location>
        <begin position="120"/>
        <end position="509"/>
    </location>
</feature>
<dbReference type="Gene3D" id="1.10.1380.10">
    <property type="entry name" value="Neutral endopeptidase , domain2"/>
    <property type="match status" value="1"/>
</dbReference>
<evidence type="ECO:0000256" key="5">
    <source>
        <dbReference type="ARBA" id="ARBA00022801"/>
    </source>
</evidence>
<dbReference type="Proteomes" id="UP000035681">
    <property type="component" value="Unplaced"/>
</dbReference>
<dbReference type="InterPro" id="IPR024079">
    <property type="entry name" value="MetalloPept_cat_dom_sf"/>
</dbReference>
<accession>A0AAF5DCR9</accession>
<reference evidence="12" key="1">
    <citation type="submission" date="2024-02" db="UniProtKB">
        <authorList>
            <consortium name="WormBaseParasite"/>
        </authorList>
    </citation>
    <scope>IDENTIFICATION</scope>
</reference>
<evidence type="ECO:0000313" key="11">
    <source>
        <dbReference type="Proteomes" id="UP000035681"/>
    </source>
</evidence>
<evidence type="ECO:0000256" key="8">
    <source>
        <dbReference type="SAM" id="SignalP"/>
    </source>
</evidence>
<dbReference type="Gene3D" id="3.40.390.10">
    <property type="entry name" value="Collagenase (Catalytic Domain)"/>
    <property type="match status" value="1"/>
</dbReference>
<dbReference type="PANTHER" id="PTHR11733">
    <property type="entry name" value="ZINC METALLOPROTEASE FAMILY M13 NEPRILYSIN-RELATED"/>
    <property type="match status" value="1"/>
</dbReference>
<dbReference type="SUPFAM" id="SSF55486">
    <property type="entry name" value="Metalloproteases ('zincins'), catalytic domain"/>
    <property type="match status" value="1"/>
</dbReference>
<dbReference type="InterPro" id="IPR000718">
    <property type="entry name" value="Peptidase_M13"/>
</dbReference>
<dbReference type="InterPro" id="IPR018497">
    <property type="entry name" value="Peptidase_M13_C"/>
</dbReference>
<proteinExistence type="inferred from homology"/>